<dbReference type="RefSeq" id="WP_345657383.1">
    <property type="nucleotide sequence ID" value="NZ_BAABKB010000040.1"/>
</dbReference>
<name>A0ABP9JIF0_9ACTN</name>
<reference evidence="3" key="1">
    <citation type="journal article" date="2019" name="Int. J. Syst. Evol. Microbiol.">
        <title>The Global Catalogue of Microorganisms (GCM) 10K type strain sequencing project: providing services to taxonomists for standard genome sequencing and annotation.</title>
        <authorList>
            <consortium name="The Broad Institute Genomics Platform"/>
            <consortium name="The Broad Institute Genome Sequencing Center for Infectious Disease"/>
            <person name="Wu L."/>
            <person name="Ma J."/>
        </authorList>
    </citation>
    <scope>NUCLEOTIDE SEQUENCE [LARGE SCALE GENOMIC DNA]</scope>
    <source>
        <strain evidence="3">JCM 18409</strain>
    </source>
</reference>
<comment type="caution">
    <text evidence="2">The sequence shown here is derived from an EMBL/GenBank/DDBJ whole genome shotgun (WGS) entry which is preliminary data.</text>
</comment>
<gene>
    <name evidence="2" type="ORF">GCM10023335_76030</name>
</gene>
<sequence>MTTATPLTPEQVRDLPAMPTVKQAFAALNIGPTNGYALVKAGDFPIEVVPLGRAFRVRKADLLDFLGLSETAASEVQSAAATSDDAPGVQPGAPSEQSAPTSASK</sequence>
<feature type="region of interest" description="Disordered" evidence="1">
    <location>
        <begin position="77"/>
        <end position="105"/>
    </location>
</feature>
<evidence type="ECO:0000313" key="3">
    <source>
        <dbReference type="Proteomes" id="UP001501759"/>
    </source>
</evidence>
<feature type="compositionally biased region" description="Polar residues" evidence="1">
    <location>
        <begin position="95"/>
        <end position="105"/>
    </location>
</feature>
<accession>A0ABP9JIF0</accession>
<evidence type="ECO:0000256" key="1">
    <source>
        <dbReference type="SAM" id="MobiDB-lite"/>
    </source>
</evidence>
<dbReference type="Proteomes" id="UP001501759">
    <property type="component" value="Unassembled WGS sequence"/>
</dbReference>
<keyword evidence="3" id="KW-1185">Reference proteome</keyword>
<dbReference type="EMBL" id="BAABKB010000040">
    <property type="protein sequence ID" value="GAA5033001.1"/>
    <property type="molecule type" value="Genomic_DNA"/>
</dbReference>
<evidence type="ECO:0000313" key="2">
    <source>
        <dbReference type="EMBL" id="GAA5033001.1"/>
    </source>
</evidence>
<protein>
    <recommendedName>
        <fullName evidence="4">DNA-binding protein</fullName>
    </recommendedName>
</protein>
<proteinExistence type="predicted"/>
<organism evidence="2 3">
    <name type="scientific">Streptomyces siamensis</name>
    <dbReference type="NCBI Taxonomy" id="1274986"/>
    <lineage>
        <taxon>Bacteria</taxon>
        <taxon>Bacillati</taxon>
        <taxon>Actinomycetota</taxon>
        <taxon>Actinomycetes</taxon>
        <taxon>Kitasatosporales</taxon>
        <taxon>Streptomycetaceae</taxon>
        <taxon>Streptomyces</taxon>
    </lineage>
</organism>
<evidence type="ECO:0008006" key="4">
    <source>
        <dbReference type="Google" id="ProtNLM"/>
    </source>
</evidence>